<dbReference type="VEuPathDB" id="FungiDB:PSTT_13978"/>
<comment type="caution">
    <text evidence="1">The sequence shown here is derived from an EMBL/GenBank/DDBJ whole genome shotgun (WGS) entry which is preliminary data.</text>
</comment>
<reference evidence="2" key="2">
    <citation type="journal article" date="2018" name="BMC Genomics">
        <title>Genomic insights into host adaptation between the wheat stripe rust pathogen (Puccinia striiformis f. sp. tritici) and the barley stripe rust pathogen (Puccinia striiformis f. sp. hordei).</title>
        <authorList>
            <person name="Xia C."/>
            <person name="Wang M."/>
            <person name="Yin C."/>
            <person name="Cornejo O.E."/>
            <person name="Hulbert S.H."/>
            <person name="Chen X."/>
        </authorList>
    </citation>
    <scope>NUCLEOTIDE SEQUENCE [LARGE SCALE GENOMIC DNA]</scope>
    <source>
        <strain evidence="2">93TX-2</strain>
    </source>
</reference>
<protein>
    <recommendedName>
        <fullName evidence="3">Prolyl 4-hydroxylase alpha subunit Fe(2+) 2OG dioxygenase domain-containing protein</fullName>
    </recommendedName>
</protein>
<reference evidence="1 2" key="1">
    <citation type="submission" date="2017-12" db="EMBL/GenBank/DDBJ databases">
        <title>Gene loss provides genomic basis for host adaptation in cereal stripe rust fungi.</title>
        <authorList>
            <person name="Xia C."/>
        </authorList>
    </citation>
    <scope>NUCLEOTIDE SEQUENCE [LARGE SCALE GENOMIC DNA]</scope>
    <source>
        <strain evidence="1 2">93TX-2</strain>
    </source>
</reference>
<dbReference type="Gene3D" id="2.60.120.620">
    <property type="entry name" value="q2cbj1_9rhob like domain"/>
    <property type="match status" value="1"/>
</dbReference>
<accession>A0A2S4W6V9</accession>
<dbReference type="AlphaFoldDB" id="A0A2S4W6V9"/>
<proteinExistence type="predicted"/>
<evidence type="ECO:0008006" key="3">
    <source>
        <dbReference type="Google" id="ProtNLM"/>
    </source>
</evidence>
<keyword evidence="2" id="KW-1185">Reference proteome</keyword>
<dbReference type="PANTHER" id="PTHR33099">
    <property type="entry name" value="FE2OG DIOXYGENASE DOMAIN-CONTAINING PROTEIN"/>
    <property type="match status" value="1"/>
</dbReference>
<dbReference type="OrthoDB" id="27483at2759"/>
<organism evidence="1 2">
    <name type="scientific">Puccinia striiformis</name>
    <dbReference type="NCBI Taxonomy" id="27350"/>
    <lineage>
        <taxon>Eukaryota</taxon>
        <taxon>Fungi</taxon>
        <taxon>Dikarya</taxon>
        <taxon>Basidiomycota</taxon>
        <taxon>Pucciniomycotina</taxon>
        <taxon>Pucciniomycetes</taxon>
        <taxon>Pucciniales</taxon>
        <taxon>Pucciniaceae</taxon>
        <taxon>Puccinia</taxon>
    </lineage>
</organism>
<dbReference type="VEuPathDB" id="FungiDB:PSTT_11363"/>
<name>A0A2S4W6V9_9BASI</name>
<gene>
    <name evidence="1" type="ORF">PSHT_06372</name>
</gene>
<evidence type="ECO:0000313" key="1">
    <source>
        <dbReference type="EMBL" id="POW17501.1"/>
    </source>
</evidence>
<sequence>MLARIMGANIDRGNVYYKAKLKADLNQAFEAIDTPGTFAAWQELPTTPPAGLYVDQVGDISMPLSEEQCRNLIAVAHRAPSGCESGTLIDDRHLGNIWEIGADRMDFLEPAWQGYLLSLSQLVVTMLGADGPIRLQLDKMLIYEKGAMSKPQTDTERTRGMFGTLMICLPSAHKGGEVLAKTQWRISDFGEFGRNPVISCWYSDVTHEVLPVQSGYRCVLTYNLATRPGHTRPTAGTAPDLKRLPLKNTLAKWCEDLANDNTRELPSHIYQTVDYKYTKSQARRPSVSLQELNAEDSKRVHTLQRLARDVRFEILLALLEKVEHGPITREYMRKRLRSDYSGSDTMSMASHHDLDKVEETFFGVKSLCALDGTIILSEARFDPSLCLVGDPFEDLDDSEEEFDESASHRFRRWAFVIAHQRIGAYCTFLCPEDDDSLESACDNRFRFLDDKRNFNPQVTMIVTQLSAISNNFHPPMSMLDAMCIHYVSRRSRKLKMVDHLKSALEYCHLTLFQTVAVHHQGRLPLSFFDWAKDWLNKLPAADRIEKYRTWIPLLIEGYPSMAQILSITDKMSNPTGGAAVQDEPPFCLRTWAQGVIRRCITNFHNTTKQPANTDGKLIATAIFDFEAEWAARSALLTSLVERFPQTDATAFLLAVLHASSSSTSTGGSRQRTIQMPQLESFQPQQEALQSHDETQKLNQKLHTAGDGHRRRLLTRAASQRNPCTIRHFLSSRYGGSLDAVSLSTRPDLVYRSISLETPIYQELTQQFIRHFIDAKLGPIPQAGNFQVPCSCRDCDHLNKFLRNENQHVMKLAPSKATRQHLVWQLDSARISCTHSTAHDRITFTKTDSETEIRQWKKRQTEIYSDLTQKIEHNHLISLLGAEEANRMRSLAQPVQGAPSLHHQRMRYLDLKSTSTICLHRLFYMLYIMQIRLSIGNHFVRSMIYVAR</sequence>
<dbReference type="Proteomes" id="UP000238274">
    <property type="component" value="Unassembled WGS sequence"/>
</dbReference>
<dbReference type="EMBL" id="PKSM01000074">
    <property type="protein sequence ID" value="POW17501.1"/>
    <property type="molecule type" value="Genomic_DNA"/>
</dbReference>
<evidence type="ECO:0000313" key="2">
    <source>
        <dbReference type="Proteomes" id="UP000238274"/>
    </source>
</evidence>
<dbReference type="VEuPathDB" id="FungiDB:PSHT_06372"/>
<dbReference type="PANTHER" id="PTHR33099:SF7">
    <property type="entry name" value="MYND-TYPE DOMAIN-CONTAINING PROTEIN"/>
    <property type="match status" value="1"/>
</dbReference>
<reference evidence="2" key="3">
    <citation type="journal article" date="2018" name="Mol. Plant Microbe Interact.">
        <title>Genome sequence resources for the wheat stripe rust pathogen (Puccinia striiformis f. sp. tritici) and the barley stripe rust pathogen (Puccinia striiformis f. sp. hordei).</title>
        <authorList>
            <person name="Xia C."/>
            <person name="Wang M."/>
            <person name="Yin C."/>
            <person name="Cornejo O.E."/>
            <person name="Hulbert S.H."/>
            <person name="Chen X."/>
        </authorList>
    </citation>
    <scope>NUCLEOTIDE SEQUENCE [LARGE SCALE GENOMIC DNA]</scope>
    <source>
        <strain evidence="2">93TX-2</strain>
    </source>
</reference>